<feature type="region of interest" description="Disordered" evidence="1">
    <location>
        <begin position="375"/>
        <end position="418"/>
    </location>
</feature>
<accession>A0A9P6VZ98</accession>
<feature type="compositionally biased region" description="Low complexity" evidence="1">
    <location>
        <begin position="1"/>
        <end position="21"/>
    </location>
</feature>
<comment type="caution">
    <text evidence="2">The sequence shown here is derived from an EMBL/GenBank/DDBJ whole genome shotgun (WGS) entry which is preliminary data.</text>
</comment>
<gene>
    <name evidence="2" type="ORF">C6P45_001678</name>
</gene>
<organism evidence="2 3">
    <name type="scientific">Maudiozyma exigua</name>
    <name type="common">Yeast</name>
    <name type="synonym">Kazachstania exigua</name>
    <dbReference type="NCBI Taxonomy" id="34358"/>
    <lineage>
        <taxon>Eukaryota</taxon>
        <taxon>Fungi</taxon>
        <taxon>Dikarya</taxon>
        <taxon>Ascomycota</taxon>
        <taxon>Saccharomycotina</taxon>
        <taxon>Saccharomycetes</taxon>
        <taxon>Saccharomycetales</taxon>
        <taxon>Saccharomycetaceae</taxon>
        <taxon>Maudiozyma</taxon>
    </lineage>
</organism>
<protein>
    <submittedName>
        <fullName evidence="2">Uncharacterized protein</fullName>
    </submittedName>
</protein>
<evidence type="ECO:0000256" key="1">
    <source>
        <dbReference type="SAM" id="MobiDB-lite"/>
    </source>
</evidence>
<dbReference type="InterPro" id="IPR021216">
    <property type="entry name" value="DUF2722"/>
</dbReference>
<name>A0A9P6VZ98_MAUEX</name>
<sequence>MSVINNINNNATNSSNSGNGIVKDNNVPKGKDSLTKIIFGEDVQIDKYNQVTLQKTIDLKIEQERTKQQYYKLENTNKTIELLTLSSRLNIPLSQLSSLWSPVSIKSDISQSGINNSKDFKFPATSTHDSNKLTVPPNGMITNRRINSPARIGANAVASLAINNGNRENMIIKEEEDDDDTNIDDNSAISPLTKKLPTFHNYITSRDSVYNAKPIRHSRNLSLPAMNKFTTNNNNNNSIITSSSPHIPEGMTSILSFNNVSNDSFIEKPKPESAHSSNLKILEKTSTVNNPLKTHNSIQKKHHRRAKSANSSSAFGVIDLKVTDENPKNKKKKISVEEAKRKALIANILAYGKKTSTTATATAITNKTDLKISKEKQEFDDMDEKTCSESSSSKCQSPSNYNNSHTRTTSSVQNLLND</sequence>
<dbReference type="AlphaFoldDB" id="A0A9P6VZ98"/>
<feature type="region of interest" description="Disordered" evidence="1">
    <location>
        <begin position="1"/>
        <end position="26"/>
    </location>
</feature>
<feature type="region of interest" description="Disordered" evidence="1">
    <location>
        <begin position="291"/>
        <end position="312"/>
    </location>
</feature>
<feature type="compositionally biased region" description="Basic and acidic residues" evidence="1">
    <location>
        <begin position="375"/>
        <end position="387"/>
    </location>
</feature>
<dbReference type="Pfam" id="PF10846">
    <property type="entry name" value="DUF2722"/>
    <property type="match status" value="2"/>
</dbReference>
<reference evidence="2 3" key="1">
    <citation type="submission" date="2020-11" db="EMBL/GenBank/DDBJ databases">
        <title>Kefir isolates.</title>
        <authorList>
            <person name="Marcisauskas S."/>
            <person name="Kim Y."/>
            <person name="Blasche S."/>
        </authorList>
    </citation>
    <scope>NUCLEOTIDE SEQUENCE [LARGE SCALE GENOMIC DNA]</scope>
    <source>
        <strain evidence="2 3">OG2</strain>
    </source>
</reference>
<keyword evidence="3" id="KW-1185">Reference proteome</keyword>
<dbReference type="OrthoDB" id="4095763at2759"/>
<feature type="region of interest" description="Disordered" evidence="1">
    <location>
        <begin position="121"/>
        <end position="141"/>
    </location>
</feature>
<dbReference type="Proteomes" id="UP000750334">
    <property type="component" value="Unassembled WGS sequence"/>
</dbReference>
<evidence type="ECO:0000313" key="2">
    <source>
        <dbReference type="EMBL" id="KAG0660151.1"/>
    </source>
</evidence>
<dbReference type="EMBL" id="PUHR01000180">
    <property type="protein sequence ID" value="KAG0660151.1"/>
    <property type="molecule type" value="Genomic_DNA"/>
</dbReference>
<feature type="compositionally biased region" description="Low complexity" evidence="1">
    <location>
        <begin position="388"/>
        <end position="399"/>
    </location>
</feature>
<evidence type="ECO:0000313" key="3">
    <source>
        <dbReference type="Proteomes" id="UP000750334"/>
    </source>
</evidence>
<proteinExistence type="predicted"/>
<feature type="compositionally biased region" description="Basic residues" evidence="1">
    <location>
        <begin position="298"/>
        <end position="307"/>
    </location>
</feature>
<feature type="compositionally biased region" description="Polar residues" evidence="1">
    <location>
        <begin position="400"/>
        <end position="418"/>
    </location>
</feature>